<keyword evidence="9" id="KW-1185">Reference proteome</keyword>
<evidence type="ECO:0000256" key="2">
    <source>
        <dbReference type="ARBA" id="ARBA00022448"/>
    </source>
</evidence>
<keyword evidence="2" id="KW-0813">Transport</keyword>
<keyword evidence="5 7" id="KW-1133">Transmembrane helix</keyword>
<feature type="transmembrane region" description="Helical" evidence="7">
    <location>
        <begin position="263"/>
        <end position="281"/>
    </location>
</feature>
<dbReference type="InterPro" id="IPR004776">
    <property type="entry name" value="Mem_transp_PIN-like"/>
</dbReference>
<evidence type="ECO:0000256" key="3">
    <source>
        <dbReference type="ARBA" id="ARBA00022475"/>
    </source>
</evidence>
<evidence type="ECO:0000256" key="7">
    <source>
        <dbReference type="SAM" id="Phobius"/>
    </source>
</evidence>
<feature type="transmembrane region" description="Helical" evidence="7">
    <location>
        <begin position="63"/>
        <end position="84"/>
    </location>
</feature>
<comment type="caution">
    <text evidence="8">The sequence shown here is derived from an EMBL/GenBank/DDBJ whole genome shotgun (WGS) entry which is preliminary data.</text>
</comment>
<accession>A0ABW3TFE6</accession>
<reference evidence="9" key="1">
    <citation type="journal article" date="2019" name="Int. J. Syst. Evol. Microbiol.">
        <title>The Global Catalogue of Microorganisms (GCM) 10K type strain sequencing project: providing services to taxonomists for standard genome sequencing and annotation.</title>
        <authorList>
            <consortium name="The Broad Institute Genomics Platform"/>
            <consortium name="The Broad Institute Genome Sequencing Center for Infectious Disease"/>
            <person name="Wu L."/>
            <person name="Ma J."/>
        </authorList>
    </citation>
    <scope>NUCLEOTIDE SEQUENCE [LARGE SCALE GENOMIC DNA]</scope>
    <source>
        <strain evidence="9">CCUG 55328</strain>
    </source>
</reference>
<dbReference type="Pfam" id="PF03547">
    <property type="entry name" value="Mem_trans"/>
    <property type="match status" value="1"/>
</dbReference>
<feature type="transmembrane region" description="Helical" evidence="7">
    <location>
        <begin position="124"/>
        <end position="145"/>
    </location>
</feature>
<dbReference type="EMBL" id="JBHTKR010000004">
    <property type="protein sequence ID" value="MFD1195302.1"/>
    <property type="molecule type" value="Genomic_DNA"/>
</dbReference>
<organism evidence="8 9">
    <name type="scientific">Seohaeicola saemankumensis</name>
    <dbReference type="NCBI Taxonomy" id="481181"/>
    <lineage>
        <taxon>Bacteria</taxon>
        <taxon>Pseudomonadati</taxon>
        <taxon>Pseudomonadota</taxon>
        <taxon>Alphaproteobacteria</taxon>
        <taxon>Rhodobacterales</taxon>
        <taxon>Roseobacteraceae</taxon>
        <taxon>Seohaeicola</taxon>
    </lineage>
</organism>
<evidence type="ECO:0000313" key="8">
    <source>
        <dbReference type="EMBL" id="MFD1195302.1"/>
    </source>
</evidence>
<sequence length="314" mass="32636">MGAILTITFPIFALIGIGYGAVRAGLFAASDMKTLGKYVLNIALPALLFNTVATRDLNEVLNLGYVVVFALAGLLTIGVTYLWFTLQGTGPARRAIAVMGSTCPNSGFVGYPVMLLVFPDLAGVVLALNMVVENFLLIPLCLIFLEASRDRHGKSLLRIAGGIILGVLRRPMVIGLMLGLLVMLSGLPVPQMITRLMEVLATSSSAIALFVIGGSLVGLPVVGQRSLAAQIVAGKLLVSPAMAGLVLLTLPLIGLPLLSGDMAVAVVLSMAMPMFGIYTLLAQDYGHEGIASIALLGATAGAFFTLSALLAILT</sequence>
<proteinExistence type="predicted"/>
<evidence type="ECO:0000256" key="1">
    <source>
        <dbReference type="ARBA" id="ARBA00004141"/>
    </source>
</evidence>
<keyword evidence="6 7" id="KW-0472">Membrane</keyword>
<dbReference type="Proteomes" id="UP001597151">
    <property type="component" value="Unassembled WGS sequence"/>
</dbReference>
<feature type="transmembrane region" description="Helical" evidence="7">
    <location>
        <begin position="96"/>
        <end position="118"/>
    </location>
</feature>
<evidence type="ECO:0000256" key="5">
    <source>
        <dbReference type="ARBA" id="ARBA00022989"/>
    </source>
</evidence>
<feature type="transmembrane region" description="Helical" evidence="7">
    <location>
        <begin position="157"/>
        <end position="184"/>
    </location>
</feature>
<feature type="transmembrane region" description="Helical" evidence="7">
    <location>
        <begin position="38"/>
        <end position="57"/>
    </location>
</feature>
<dbReference type="RefSeq" id="WP_380791845.1">
    <property type="nucleotide sequence ID" value="NZ_JBHTKR010000004.1"/>
</dbReference>
<name>A0ABW3TFE6_9RHOB</name>
<evidence type="ECO:0000313" key="9">
    <source>
        <dbReference type="Proteomes" id="UP001597151"/>
    </source>
</evidence>
<keyword evidence="3" id="KW-1003">Cell membrane</keyword>
<protein>
    <submittedName>
        <fullName evidence="8">AEC family transporter</fullName>
    </submittedName>
</protein>
<feature type="transmembrane region" description="Helical" evidence="7">
    <location>
        <begin position="6"/>
        <end position="26"/>
    </location>
</feature>
<feature type="transmembrane region" description="Helical" evidence="7">
    <location>
        <begin position="204"/>
        <end position="224"/>
    </location>
</feature>
<feature type="transmembrane region" description="Helical" evidence="7">
    <location>
        <begin position="236"/>
        <end position="257"/>
    </location>
</feature>
<comment type="subcellular location">
    <subcellularLocation>
        <location evidence="1">Membrane</location>
        <topology evidence="1">Multi-pass membrane protein</topology>
    </subcellularLocation>
</comment>
<keyword evidence="4 7" id="KW-0812">Transmembrane</keyword>
<dbReference type="PANTHER" id="PTHR36838:SF3">
    <property type="entry name" value="TRANSPORTER AUXIN EFFLUX CARRIER EC FAMILY"/>
    <property type="match status" value="1"/>
</dbReference>
<evidence type="ECO:0000256" key="4">
    <source>
        <dbReference type="ARBA" id="ARBA00022692"/>
    </source>
</evidence>
<evidence type="ECO:0000256" key="6">
    <source>
        <dbReference type="ARBA" id="ARBA00023136"/>
    </source>
</evidence>
<gene>
    <name evidence="8" type="ORF">ACFQ3C_11530</name>
</gene>
<dbReference type="PANTHER" id="PTHR36838">
    <property type="entry name" value="AUXIN EFFLUX CARRIER FAMILY PROTEIN"/>
    <property type="match status" value="1"/>
</dbReference>
<feature type="transmembrane region" description="Helical" evidence="7">
    <location>
        <begin position="293"/>
        <end position="313"/>
    </location>
</feature>